<evidence type="ECO:0000313" key="5">
    <source>
        <dbReference type="EMBL" id="KAK3284326.1"/>
    </source>
</evidence>
<feature type="region of interest" description="Disordered" evidence="3">
    <location>
        <begin position="218"/>
        <end position="392"/>
    </location>
</feature>
<dbReference type="GO" id="GO:0004842">
    <property type="term" value="F:ubiquitin-protein transferase activity"/>
    <property type="evidence" value="ECO:0007669"/>
    <property type="project" value="InterPro"/>
</dbReference>
<feature type="compositionally biased region" description="Low complexity" evidence="3">
    <location>
        <begin position="503"/>
        <end position="522"/>
    </location>
</feature>
<proteinExistence type="predicted"/>
<feature type="compositionally biased region" description="Low complexity" evidence="3">
    <location>
        <begin position="538"/>
        <end position="548"/>
    </location>
</feature>
<dbReference type="SMART" id="SM00542">
    <property type="entry name" value="FYRC"/>
    <property type="match status" value="1"/>
</dbReference>
<evidence type="ECO:0000256" key="2">
    <source>
        <dbReference type="ARBA" id="ARBA00023242"/>
    </source>
</evidence>
<dbReference type="Proteomes" id="UP001190700">
    <property type="component" value="Unassembled WGS sequence"/>
</dbReference>
<feature type="compositionally biased region" description="Low complexity" evidence="3">
    <location>
        <begin position="571"/>
        <end position="581"/>
    </location>
</feature>
<sequence length="1112" mass="119680">MSTQNPQVDDLFAAHQMGKTTQTKTLPEPENPSECCPKDVDENTPQNESSEKLETIMLRESSKIATIRSANVFDREITDDEKAIVAARVAFNQKMMALYERREKSRKIEEIRNICADLDEEEAQYALDEYGGSEDRAIAALTGAGGDHLIRRFKAHVKAHKPKNEADASAEVDAEPKAAANRPAGNPTTGVVTHKDMKKAKGAAGCFVGSFRGKLYKPANRPAAASSKQSRAKVKAEAEKEAENEAENEAEDEAENKAEDEVENKAEDEAENKAEDEAQQEAAEQEAVPAGKEEENHAPQEETAQEVEAAAKGKPLRDAAAEVGETSKAEATEPEQASKAAKRERGAQESTAVATEPAVETAVPEEATTAAASTKTAKSAVKQPAERKKGGLFDTHFAKQIQGSKQAEAPVAEAVKPANIKMDALVGRRFSVTWPTDQRLYYGTVAKVNKRKRTLYLVYDPENPDEPDVYEEDKDCPLSGEDSFLEDGYQILGEPRIPGVLMSGDPVPAAPASADVPGSEAGAEVEEKAEDEEEDETPSAPQAAPTSAKGKAKQSTKQKSSNAYIERAEEAASPGAGPKPATAKKAKAKAEAAEPRSSSKKRSLEDGSTKKDAAALAKKGKGKQTSLNFHTAADTPMASPAKPSKEPKRAPLEEPEGAGTLKGGTPAATPTARGSKRALEHRADASPAASAQGEPGQDEAEEGAVEEAEAARKPKRARGKPAAEAEAEAEAEEDTLMKDAKADEEGADAKPSAADSEDTRDGPGTATEGGAAVQSADQTMEAGPSSSEPKARGPCGRAKPNSGRLGRVKRCSVKSCELVSIGTVSLRDGWHNRGYIFPDGYEIRTNFRASVDIDQLCVHVCSIFSKGKFHPAPTFRVLAMDRPDEPLDGKSATACWKAILDRINAEINERRRNGENLPAPPRTAIAGPEYFGLNHPNVVEQLEAQDPEHKCSVYWEGKDVRSDMMSGVAAVAPPRAQRAPAASRSKSSRAGRGRNRFDSDNEDEEEEAEEEGEAVSNKWSSINRGERYKNRHGEMAEQEENPLPGFIDPITLEEVVKPAISPHGQVMGYATWIEVLKEANKCPFTKKPLNRNQLTVLNVRNIERFRDQIVGL</sequence>
<feature type="compositionally biased region" description="Basic and acidic residues" evidence="3">
    <location>
        <begin position="291"/>
        <end position="300"/>
    </location>
</feature>
<feature type="compositionally biased region" description="Basic and acidic residues" evidence="3">
    <location>
        <begin position="643"/>
        <end position="652"/>
    </location>
</feature>
<dbReference type="Gene3D" id="3.30.160.360">
    <property type="match status" value="1"/>
</dbReference>
<dbReference type="GO" id="GO:0140993">
    <property type="term" value="F:histone modifying activity"/>
    <property type="evidence" value="ECO:0007669"/>
    <property type="project" value="UniProtKB-ARBA"/>
</dbReference>
<feature type="compositionally biased region" description="Basic and acidic residues" evidence="3">
    <location>
        <begin position="255"/>
        <end position="276"/>
    </location>
</feature>
<feature type="compositionally biased region" description="Acidic residues" evidence="3">
    <location>
        <begin position="696"/>
        <end position="708"/>
    </location>
</feature>
<dbReference type="Gene3D" id="3.30.40.10">
    <property type="entry name" value="Zinc/RING finger domain, C3HC4 (zinc finger)"/>
    <property type="match status" value="1"/>
</dbReference>
<feature type="compositionally biased region" description="Basic and acidic residues" evidence="3">
    <location>
        <begin position="602"/>
        <end position="613"/>
    </location>
</feature>
<feature type="region of interest" description="Disordered" evidence="3">
    <location>
        <begin position="496"/>
        <end position="806"/>
    </location>
</feature>
<comment type="subcellular location">
    <subcellularLocation>
        <location evidence="1">Nucleus</location>
    </subcellularLocation>
</comment>
<feature type="region of interest" description="Disordered" evidence="3">
    <location>
        <begin position="1"/>
        <end position="49"/>
    </location>
</feature>
<dbReference type="InterPro" id="IPR003888">
    <property type="entry name" value="FYrich_N"/>
</dbReference>
<keyword evidence="2" id="KW-0539">Nucleus</keyword>
<feature type="region of interest" description="Disordered" evidence="3">
    <location>
        <begin position="160"/>
        <end position="192"/>
    </location>
</feature>
<dbReference type="GO" id="GO:0016567">
    <property type="term" value="P:protein ubiquitination"/>
    <property type="evidence" value="ECO:0007669"/>
    <property type="project" value="InterPro"/>
</dbReference>
<feature type="domain" description="U-box" evidence="4">
    <location>
        <begin position="1046"/>
        <end position="1095"/>
    </location>
</feature>
<dbReference type="Pfam" id="PF05964">
    <property type="entry name" value="FYRN"/>
    <property type="match status" value="1"/>
</dbReference>
<evidence type="ECO:0000256" key="1">
    <source>
        <dbReference type="ARBA" id="ARBA00004123"/>
    </source>
</evidence>
<evidence type="ECO:0000313" key="6">
    <source>
        <dbReference type="Proteomes" id="UP001190700"/>
    </source>
</evidence>
<dbReference type="InterPro" id="IPR013083">
    <property type="entry name" value="Znf_RING/FYVE/PHD"/>
</dbReference>
<dbReference type="Pfam" id="PF05965">
    <property type="entry name" value="FYRC"/>
    <property type="match status" value="1"/>
</dbReference>
<evidence type="ECO:0000259" key="4">
    <source>
        <dbReference type="Pfam" id="PF04564"/>
    </source>
</evidence>
<feature type="compositionally biased region" description="Acidic residues" evidence="3">
    <location>
        <begin position="244"/>
        <end position="254"/>
    </location>
</feature>
<dbReference type="InterPro" id="IPR003613">
    <property type="entry name" value="Ubox_domain"/>
</dbReference>
<protein>
    <recommendedName>
        <fullName evidence="4">U-box domain-containing protein</fullName>
    </recommendedName>
</protein>
<dbReference type="PROSITE" id="PS51542">
    <property type="entry name" value="FYRN"/>
    <property type="match status" value="1"/>
</dbReference>
<feature type="region of interest" description="Disordered" evidence="3">
    <location>
        <begin position="971"/>
        <end position="1018"/>
    </location>
</feature>
<gene>
    <name evidence="5" type="ORF">CYMTET_8016</name>
</gene>
<dbReference type="InterPro" id="IPR003889">
    <property type="entry name" value="FYrich_C"/>
</dbReference>
<feature type="compositionally biased region" description="Basic and acidic residues" evidence="3">
    <location>
        <begin position="735"/>
        <end position="748"/>
    </location>
</feature>
<name>A0AAE0LGA2_9CHLO</name>
<feature type="compositionally biased region" description="Basic and acidic residues" evidence="3">
    <location>
        <begin position="234"/>
        <end position="243"/>
    </location>
</feature>
<dbReference type="SUPFAM" id="SSF57850">
    <property type="entry name" value="RING/U-box"/>
    <property type="match status" value="1"/>
</dbReference>
<feature type="compositionally biased region" description="Low complexity" evidence="3">
    <location>
        <begin position="971"/>
        <end position="985"/>
    </location>
</feature>
<feature type="compositionally biased region" description="Acidic residues" evidence="3">
    <location>
        <begin position="725"/>
        <end position="734"/>
    </location>
</feature>
<feature type="compositionally biased region" description="Acidic residues" evidence="3">
    <location>
        <begin position="523"/>
        <end position="537"/>
    </location>
</feature>
<accession>A0AAE0LGA2</accession>
<organism evidence="5 6">
    <name type="scientific">Cymbomonas tetramitiformis</name>
    <dbReference type="NCBI Taxonomy" id="36881"/>
    <lineage>
        <taxon>Eukaryota</taxon>
        <taxon>Viridiplantae</taxon>
        <taxon>Chlorophyta</taxon>
        <taxon>Pyramimonadophyceae</taxon>
        <taxon>Pyramimonadales</taxon>
        <taxon>Pyramimonadaceae</taxon>
        <taxon>Cymbomonas</taxon>
    </lineage>
</organism>
<feature type="region of interest" description="Disordered" evidence="3">
    <location>
        <begin position="459"/>
        <end position="483"/>
    </location>
</feature>
<dbReference type="AlphaFoldDB" id="A0AAE0LGA2"/>
<reference evidence="5 6" key="1">
    <citation type="journal article" date="2015" name="Genome Biol. Evol.">
        <title>Comparative Genomics of a Bacterivorous Green Alga Reveals Evolutionary Causalities and Consequences of Phago-Mixotrophic Mode of Nutrition.</title>
        <authorList>
            <person name="Burns J.A."/>
            <person name="Paasch A."/>
            <person name="Narechania A."/>
            <person name="Kim E."/>
        </authorList>
    </citation>
    <scope>NUCLEOTIDE SEQUENCE [LARGE SCALE GENOMIC DNA]</scope>
    <source>
        <strain evidence="5 6">PLY_AMNH</strain>
    </source>
</reference>
<comment type="caution">
    <text evidence="5">The sequence shown here is derived from an EMBL/GenBank/DDBJ whole genome shotgun (WGS) entry which is preliminary data.</text>
</comment>
<dbReference type="GO" id="GO:0005634">
    <property type="term" value="C:nucleus"/>
    <property type="evidence" value="ECO:0007669"/>
    <property type="project" value="UniProtKB-SubCell"/>
</dbReference>
<keyword evidence="6" id="KW-1185">Reference proteome</keyword>
<dbReference type="PROSITE" id="PS51543">
    <property type="entry name" value="FYRC"/>
    <property type="match status" value="1"/>
</dbReference>
<dbReference type="EMBL" id="LGRX02002329">
    <property type="protein sequence ID" value="KAK3284326.1"/>
    <property type="molecule type" value="Genomic_DNA"/>
</dbReference>
<evidence type="ECO:0000256" key="3">
    <source>
        <dbReference type="SAM" id="MobiDB-lite"/>
    </source>
</evidence>
<feature type="compositionally biased region" description="Acidic residues" evidence="3">
    <location>
        <begin position="462"/>
        <end position="474"/>
    </location>
</feature>
<dbReference type="Pfam" id="PF04564">
    <property type="entry name" value="U-box"/>
    <property type="match status" value="1"/>
</dbReference>
<feature type="compositionally biased region" description="Low complexity" evidence="3">
    <location>
        <begin position="349"/>
        <end position="382"/>
    </location>
</feature>
<feature type="compositionally biased region" description="Acidic residues" evidence="3">
    <location>
        <begin position="1000"/>
        <end position="1013"/>
    </location>
</feature>
<feature type="compositionally biased region" description="Basic and acidic residues" evidence="3">
    <location>
        <begin position="309"/>
        <end position="331"/>
    </location>
</feature>